<dbReference type="AlphaFoldDB" id="A0A1H0HLA6"/>
<keyword evidence="5" id="KW-1185">Reference proteome</keyword>
<dbReference type="Gene3D" id="3.30.70.270">
    <property type="match status" value="1"/>
</dbReference>
<sequence>MERVKEWMDQGIIAGIADRIPHEHLLHMLMDGISDYIFFMEVVGERRFKYVYMNESAKNHSPIKGAGWEGKYIEDLLSEEQAEALIEAYQTVVKKKEALTYEDEIIINETLFRGHSVLTPMMDESGEVTHIVAITRNITEVIEKERDLSRINAMYRSLMKDTTDAILIVDTAGNILEANRALEELYGYTKEEMHASSFPFVPSNRREEAHELVRKGKERAIAGFETVRQRKDGTLVDVSISVSPIQNEIGETIGISSIVRDISKDKAAQRKLEASRSRYRSLFKHNPQPILTLTFQGLIKKANTATLRLLKTEEDALVQTSIVDWVPKEQRSWLRKQLLESFFQKGTRFETSFWMDGEERILRVSLVPIINEGQKEGIYAILEDRTEQVRAHEALRQSEEKFRLIADHSNDLISVFSPMGELVYASPSQKKFLGRAPHEMSSEELMKQLEPDDLNNLSNAFKWSEGSKEAFTVSLTLKSQNGEPVWFECRGTPVVSEQNQVSHFVIVARDISEQKNYEEKLERFAFYDYLTDLPNRRLFEDRVEQAIAKAERSGESFALLYLDGDGFKCINDEYGHEIGDEFLCSVGKRMKECIRSGDSVGRIGGDEFAILLEDIADRDQIYEVSMRALEKLREPYIVKGEEIRSSFSIGVACYPEDGRTLDDLFRSADQALYRGKRDGKNQVRLYEHHP</sequence>
<dbReference type="SUPFAM" id="SSF55785">
    <property type="entry name" value="PYP-like sensor domain (PAS domain)"/>
    <property type="match status" value="4"/>
</dbReference>
<dbReference type="InterPro" id="IPR001610">
    <property type="entry name" value="PAC"/>
</dbReference>
<dbReference type="PROSITE" id="PS50113">
    <property type="entry name" value="PAC"/>
    <property type="match status" value="3"/>
</dbReference>
<proteinExistence type="predicted"/>
<organism evidence="4 5">
    <name type="scientific">Halobacillus aidingensis</name>
    <dbReference type="NCBI Taxonomy" id="240303"/>
    <lineage>
        <taxon>Bacteria</taxon>
        <taxon>Bacillati</taxon>
        <taxon>Bacillota</taxon>
        <taxon>Bacilli</taxon>
        <taxon>Bacillales</taxon>
        <taxon>Bacillaceae</taxon>
        <taxon>Halobacillus</taxon>
    </lineage>
</organism>
<dbReference type="Proteomes" id="UP000198860">
    <property type="component" value="Unassembled WGS sequence"/>
</dbReference>
<protein>
    <submittedName>
        <fullName evidence="4">PAS domain S-box-containing protein/diguanylate cyclase (GGDEF) domain-containing protein</fullName>
    </submittedName>
</protein>
<dbReference type="PROSITE" id="PS50887">
    <property type="entry name" value="GGDEF"/>
    <property type="match status" value="1"/>
</dbReference>
<name>A0A1H0HLA6_HALAD</name>
<dbReference type="NCBIfam" id="TIGR00254">
    <property type="entry name" value="GGDEF"/>
    <property type="match status" value="1"/>
</dbReference>
<dbReference type="InterPro" id="IPR029787">
    <property type="entry name" value="Nucleotide_cyclase"/>
</dbReference>
<dbReference type="Pfam" id="PF08448">
    <property type="entry name" value="PAS_4"/>
    <property type="match status" value="2"/>
</dbReference>
<feature type="domain" description="PAC" evidence="2">
    <location>
        <begin position="94"/>
        <end position="150"/>
    </location>
</feature>
<dbReference type="NCBIfam" id="TIGR00229">
    <property type="entry name" value="sensory_box"/>
    <property type="match status" value="3"/>
</dbReference>
<reference evidence="5" key="1">
    <citation type="submission" date="2016-10" db="EMBL/GenBank/DDBJ databases">
        <authorList>
            <person name="Varghese N."/>
            <person name="Submissions S."/>
        </authorList>
    </citation>
    <scope>NUCLEOTIDE SEQUENCE [LARGE SCALE GENOMIC DNA]</scope>
    <source>
        <strain evidence="5">CGMCC 1.3703</strain>
    </source>
</reference>
<feature type="domain" description="PAC" evidence="2">
    <location>
        <begin position="222"/>
        <end position="274"/>
    </location>
</feature>
<evidence type="ECO:0000259" key="3">
    <source>
        <dbReference type="PROSITE" id="PS50887"/>
    </source>
</evidence>
<dbReference type="InterPro" id="IPR035965">
    <property type="entry name" value="PAS-like_dom_sf"/>
</dbReference>
<dbReference type="SUPFAM" id="SSF55073">
    <property type="entry name" value="Nucleotide cyclase"/>
    <property type="match status" value="1"/>
</dbReference>
<dbReference type="InterPro" id="IPR043128">
    <property type="entry name" value="Rev_trsase/Diguanyl_cyclase"/>
</dbReference>
<dbReference type="OrthoDB" id="9759607at2"/>
<dbReference type="InterPro" id="IPR013656">
    <property type="entry name" value="PAS_4"/>
</dbReference>
<dbReference type="InterPro" id="IPR000160">
    <property type="entry name" value="GGDEF_dom"/>
</dbReference>
<dbReference type="InterPro" id="IPR013767">
    <property type="entry name" value="PAS_fold"/>
</dbReference>
<dbReference type="PANTHER" id="PTHR44757:SF2">
    <property type="entry name" value="BIOFILM ARCHITECTURE MAINTENANCE PROTEIN MBAA"/>
    <property type="match status" value="1"/>
</dbReference>
<dbReference type="SMART" id="SM00091">
    <property type="entry name" value="PAS"/>
    <property type="match status" value="4"/>
</dbReference>
<dbReference type="InterPro" id="IPR000700">
    <property type="entry name" value="PAS-assoc_C"/>
</dbReference>
<feature type="domain" description="PAC" evidence="2">
    <location>
        <begin position="471"/>
        <end position="523"/>
    </location>
</feature>
<feature type="domain" description="PAS" evidence="1">
    <location>
        <begin position="151"/>
        <end position="220"/>
    </location>
</feature>
<dbReference type="RefSeq" id="WP_089651325.1">
    <property type="nucleotide sequence ID" value="NZ_FNIZ01000003.1"/>
</dbReference>
<dbReference type="FunFam" id="3.30.70.270:FF:000001">
    <property type="entry name" value="Diguanylate cyclase domain protein"/>
    <property type="match status" value="1"/>
</dbReference>
<dbReference type="EMBL" id="FNIZ01000003">
    <property type="protein sequence ID" value="SDO19887.1"/>
    <property type="molecule type" value="Genomic_DNA"/>
</dbReference>
<dbReference type="SMART" id="SM00086">
    <property type="entry name" value="PAC"/>
    <property type="match status" value="4"/>
</dbReference>
<dbReference type="Gene3D" id="3.30.450.20">
    <property type="entry name" value="PAS domain"/>
    <property type="match status" value="4"/>
</dbReference>
<evidence type="ECO:0000259" key="2">
    <source>
        <dbReference type="PROSITE" id="PS50113"/>
    </source>
</evidence>
<feature type="domain" description="GGDEF" evidence="3">
    <location>
        <begin position="555"/>
        <end position="688"/>
    </location>
</feature>
<evidence type="ECO:0000259" key="1">
    <source>
        <dbReference type="PROSITE" id="PS50112"/>
    </source>
</evidence>
<dbReference type="Pfam" id="PF00989">
    <property type="entry name" value="PAS"/>
    <property type="match status" value="1"/>
</dbReference>
<dbReference type="InterPro" id="IPR052155">
    <property type="entry name" value="Biofilm_reg_signaling"/>
</dbReference>
<dbReference type="CDD" id="cd00130">
    <property type="entry name" value="PAS"/>
    <property type="match status" value="3"/>
</dbReference>
<dbReference type="CDD" id="cd01949">
    <property type="entry name" value="GGDEF"/>
    <property type="match status" value="1"/>
</dbReference>
<evidence type="ECO:0000313" key="4">
    <source>
        <dbReference type="EMBL" id="SDO19887.1"/>
    </source>
</evidence>
<gene>
    <name evidence="4" type="ORF">SAMN05421677_103204</name>
</gene>
<dbReference type="InterPro" id="IPR000014">
    <property type="entry name" value="PAS"/>
</dbReference>
<dbReference type="Pfam" id="PF13426">
    <property type="entry name" value="PAS_9"/>
    <property type="match status" value="1"/>
</dbReference>
<dbReference type="PROSITE" id="PS50112">
    <property type="entry name" value="PAS"/>
    <property type="match status" value="2"/>
</dbReference>
<dbReference type="SMART" id="SM00267">
    <property type="entry name" value="GGDEF"/>
    <property type="match status" value="1"/>
</dbReference>
<accession>A0A1H0HLA6</accession>
<evidence type="ECO:0000313" key="5">
    <source>
        <dbReference type="Proteomes" id="UP000198860"/>
    </source>
</evidence>
<feature type="domain" description="PAS" evidence="1">
    <location>
        <begin position="398"/>
        <end position="462"/>
    </location>
</feature>
<dbReference type="PANTHER" id="PTHR44757">
    <property type="entry name" value="DIGUANYLATE CYCLASE DGCP"/>
    <property type="match status" value="1"/>
</dbReference>
<dbReference type="STRING" id="240303.SAMN05421677_103204"/>
<dbReference type="Pfam" id="PF00990">
    <property type="entry name" value="GGDEF"/>
    <property type="match status" value="1"/>
</dbReference>